<dbReference type="InterPro" id="IPR021202">
    <property type="entry name" value="Rv3654c-like"/>
</dbReference>
<name>A0A1M4RZV4_9ACTO</name>
<feature type="transmembrane region" description="Helical" evidence="1">
    <location>
        <begin position="55"/>
        <end position="75"/>
    </location>
</feature>
<dbReference type="NCBIfam" id="TIGR03816">
    <property type="entry name" value="tadE_like_DECH"/>
    <property type="match status" value="1"/>
</dbReference>
<keyword evidence="1" id="KW-0472">Membrane</keyword>
<organism evidence="2 3">
    <name type="scientific">Actinomyces glycerinitolerans</name>
    <dbReference type="NCBI Taxonomy" id="1892869"/>
    <lineage>
        <taxon>Bacteria</taxon>
        <taxon>Bacillati</taxon>
        <taxon>Actinomycetota</taxon>
        <taxon>Actinomycetes</taxon>
        <taxon>Actinomycetales</taxon>
        <taxon>Actinomycetaceae</taxon>
        <taxon>Actinomyces</taxon>
    </lineage>
</organism>
<keyword evidence="3" id="KW-1185">Reference proteome</keyword>
<gene>
    <name evidence="2" type="ORF">ACGLYG10_1698</name>
</gene>
<protein>
    <submittedName>
        <fullName evidence="2">Uncharacterized protein</fullName>
    </submittedName>
</protein>
<keyword evidence="1" id="KW-1133">Transmembrane helix</keyword>
<dbReference type="EMBL" id="FQTT01000010">
    <property type="protein sequence ID" value="SHE25482.1"/>
    <property type="molecule type" value="Genomic_DNA"/>
</dbReference>
<reference evidence="3" key="1">
    <citation type="submission" date="2016-09" db="EMBL/GenBank/DDBJ databases">
        <authorList>
            <person name="Strepis N."/>
        </authorList>
    </citation>
    <scope>NUCLEOTIDE SEQUENCE [LARGE SCALE GENOMIC DNA]</scope>
</reference>
<dbReference type="RefSeq" id="WP_348520433.1">
    <property type="nucleotide sequence ID" value="NZ_FQTT01000010.1"/>
</dbReference>
<proteinExistence type="predicted"/>
<accession>A0A1M4RZV4</accession>
<evidence type="ECO:0000313" key="3">
    <source>
        <dbReference type="Proteomes" id="UP000184291"/>
    </source>
</evidence>
<evidence type="ECO:0000313" key="2">
    <source>
        <dbReference type="EMBL" id="SHE25482.1"/>
    </source>
</evidence>
<dbReference type="AlphaFoldDB" id="A0A1M4RZV4"/>
<dbReference type="Proteomes" id="UP000184291">
    <property type="component" value="Unassembled WGS sequence"/>
</dbReference>
<dbReference type="STRING" id="1892869.ACGLYG10_1698"/>
<keyword evidence="1" id="KW-0812">Transmembrane</keyword>
<evidence type="ECO:0000256" key="1">
    <source>
        <dbReference type="SAM" id="Phobius"/>
    </source>
</evidence>
<sequence length="162" mass="15554">MSRAETPPPSTGVGGGGSEMNGACSRRPCLGHSVAGPEQAGDALARAPDRGSGTVMVLGIIAVALCLALGATGLIQAQAAGGRARAAADLAALAGATALTSVVAPADPCATAQRVARANGAELAACTVDGEDVTVAVGVPTRILGVPRRADAAARAGPVNPL</sequence>